<feature type="region of interest" description="Disordered" evidence="1">
    <location>
        <begin position="451"/>
        <end position="475"/>
    </location>
</feature>
<gene>
    <name evidence="2" type="ORF">MKK02DRAFT_20665</name>
</gene>
<protein>
    <recommendedName>
        <fullName evidence="4">F-box domain-containing protein</fullName>
    </recommendedName>
</protein>
<feature type="compositionally biased region" description="Polar residues" evidence="1">
    <location>
        <begin position="592"/>
        <end position="603"/>
    </location>
</feature>
<dbReference type="EMBL" id="JAKWFO010000014">
    <property type="protein sequence ID" value="KAI9632520.1"/>
    <property type="molecule type" value="Genomic_DNA"/>
</dbReference>
<evidence type="ECO:0000256" key="1">
    <source>
        <dbReference type="SAM" id="MobiDB-lite"/>
    </source>
</evidence>
<dbReference type="GeneID" id="77725498"/>
<feature type="compositionally biased region" description="Acidic residues" evidence="1">
    <location>
        <begin position="464"/>
        <end position="475"/>
    </location>
</feature>
<evidence type="ECO:0000313" key="3">
    <source>
        <dbReference type="Proteomes" id="UP001164286"/>
    </source>
</evidence>
<feature type="compositionally biased region" description="Polar residues" evidence="1">
    <location>
        <begin position="25"/>
        <end position="39"/>
    </location>
</feature>
<reference evidence="2" key="1">
    <citation type="journal article" date="2022" name="G3 (Bethesda)">
        <title>High quality genome of the basidiomycete yeast Dioszegia hungarica PDD-24b-2 isolated from cloud water.</title>
        <authorList>
            <person name="Jarrige D."/>
            <person name="Haridas S."/>
            <person name="Bleykasten-Grosshans C."/>
            <person name="Joly M."/>
            <person name="Nadalig T."/>
            <person name="Sancelme M."/>
            <person name="Vuilleumier S."/>
            <person name="Grigoriev I.V."/>
            <person name="Amato P."/>
            <person name="Bringel F."/>
        </authorList>
    </citation>
    <scope>NUCLEOTIDE SEQUENCE</scope>
    <source>
        <strain evidence="2">PDD-24b-2</strain>
    </source>
</reference>
<feature type="region of interest" description="Disordered" evidence="1">
    <location>
        <begin position="1"/>
        <end position="41"/>
    </location>
</feature>
<dbReference type="RefSeq" id="XP_052942297.1">
    <property type="nucleotide sequence ID" value="XM_053086297.1"/>
</dbReference>
<proteinExistence type="predicted"/>
<evidence type="ECO:0008006" key="4">
    <source>
        <dbReference type="Google" id="ProtNLM"/>
    </source>
</evidence>
<evidence type="ECO:0000313" key="2">
    <source>
        <dbReference type="EMBL" id="KAI9632520.1"/>
    </source>
</evidence>
<dbReference type="AlphaFoldDB" id="A0AA38LR33"/>
<dbReference type="Proteomes" id="UP001164286">
    <property type="component" value="Unassembled WGS sequence"/>
</dbReference>
<sequence>MSRSTPRKSSLGYILSPVSPKFPSDIQTAQPRQSPSGFNSPYAPSLPNLPEPILSLIAYQLVLSSRPSALLPLLLSCRAANSALSFSTNPKLYHDLYLATFDSAAIYRRYAWISDALSRQSGGKKRAYDLFGPPKALAEDFKARWRTRGRLREVVNFKSLDGDPNSTRAERLRGSFMPDLWTVWFLVTESDGRNAAFLEDECLFKAWLGIYYDDRIIKDALSPGYPEVSPEDALGMWSALLSGIDLIEHSTPKQLDEKIFMLRPYVFACAKYDISFGPWHHRQLPLCPPGCTCNQHDAELSHGTNTLPYERFGYTWRRAPPHFVPVAYFVFMSLLQLQASNLRAHQAPSHLLNPPLRGIFGSAIVTPSHLHDREWQRNSVCQDPHTSAGLPATSFVGALAGGWKGHFLFYSLEQYRQVVAGDMRAVYTGEFAAQIMEMKLTETVIRVRKGEEGGKGGMASAGFDEMDDEDPDVDGENAEQRRVRMGYGYEVVHPDEEDEEGWTKEILLSGRAKSNWGWARLRGRVRAWDGLVSLCMTYEVSLHPMGRWLWRGYIHTGGYLLGRWRDTFTPAHALGHEGAFGLVRADDVFQGTSRPNTGETQASRVEEDVVMG</sequence>
<keyword evidence="3" id="KW-1185">Reference proteome</keyword>
<comment type="caution">
    <text evidence="2">The sequence shown here is derived from an EMBL/GenBank/DDBJ whole genome shotgun (WGS) entry which is preliminary data.</text>
</comment>
<feature type="region of interest" description="Disordered" evidence="1">
    <location>
        <begin position="592"/>
        <end position="612"/>
    </location>
</feature>
<accession>A0AA38LR33</accession>
<organism evidence="2 3">
    <name type="scientific">Dioszegia hungarica</name>
    <dbReference type="NCBI Taxonomy" id="4972"/>
    <lineage>
        <taxon>Eukaryota</taxon>
        <taxon>Fungi</taxon>
        <taxon>Dikarya</taxon>
        <taxon>Basidiomycota</taxon>
        <taxon>Agaricomycotina</taxon>
        <taxon>Tremellomycetes</taxon>
        <taxon>Tremellales</taxon>
        <taxon>Bulleribasidiaceae</taxon>
        <taxon>Dioszegia</taxon>
    </lineage>
</organism>
<name>A0AA38LR33_9TREE</name>